<feature type="region of interest" description="Disordered" evidence="1">
    <location>
        <begin position="1"/>
        <end position="21"/>
    </location>
</feature>
<dbReference type="EMBL" id="BJXK01000021">
    <property type="protein sequence ID" value="GEM81345.1"/>
    <property type="molecule type" value="Genomic_DNA"/>
</dbReference>
<dbReference type="AlphaFoldDB" id="A0A511QVF4"/>
<dbReference type="Proteomes" id="UP000321113">
    <property type="component" value="Unassembled WGS sequence"/>
</dbReference>
<comment type="caution">
    <text evidence="2">The sequence shown here is derived from an EMBL/GenBank/DDBJ whole genome shotgun (WGS) entry which is preliminary data.</text>
</comment>
<accession>A0A511QVF4</accession>
<proteinExistence type="predicted"/>
<sequence length="56" mass="6252">MFAENFTQKNKKSAFSNSWSSTKLKTKGIADEQFLASCDELLATVNGLLKKLKLKV</sequence>
<protein>
    <submittedName>
        <fullName evidence="2">Uncharacterized protein</fullName>
    </submittedName>
</protein>
<keyword evidence="3" id="KW-1185">Reference proteome</keyword>
<gene>
    <name evidence="2" type="ORF">VSU01S_35900</name>
</gene>
<name>A0A511QVF4_9VIBR</name>
<evidence type="ECO:0000256" key="1">
    <source>
        <dbReference type="SAM" id="MobiDB-lite"/>
    </source>
</evidence>
<reference evidence="2 3" key="1">
    <citation type="submission" date="2019-07" db="EMBL/GenBank/DDBJ databases">
        <title>Whole genome shotgun sequence of Vibrio superstes NBRC 103154.</title>
        <authorList>
            <person name="Hosoyama A."/>
            <person name="Uohara A."/>
            <person name="Ohji S."/>
            <person name="Ichikawa N."/>
        </authorList>
    </citation>
    <scope>NUCLEOTIDE SEQUENCE [LARGE SCALE GENOMIC DNA]</scope>
    <source>
        <strain evidence="2 3">NBRC 103154</strain>
    </source>
</reference>
<organism evidence="2 3">
    <name type="scientific">Vibrio superstes NBRC 103154</name>
    <dbReference type="NCBI Taxonomy" id="1219062"/>
    <lineage>
        <taxon>Bacteria</taxon>
        <taxon>Pseudomonadati</taxon>
        <taxon>Pseudomonadota</taxon>
        <taxon>Gammaproteobacteria</taxon>
        <taxon>Vibrionales</taxon>
        <taxon>Vibrionaceae</taxon>
        <taxon>Vibrio</taxon>
    </lineage>
</organism>
<evidence type="ECO:0000313" key="3">
    <source>
        <dbReference type="Proteomes" id="UP000321113"/>
    </source>
</evidence>
<evidence type="ECO:0000313" key="2">
    <source>
        <dbReference type="EMBL" id="GEM81345.1"/>
    </source>
</evidence>